<evidence type="ECO:0000313" key="1">
    <source>
        <dbReference type="EMBL" id="MBK8890754.1"/>
    </source>
</evidence>
<comment type="caution">
    <text evidence="1">The sequence shown here is derived from an EMBL/GenBank/DDBJ whole genome shotgun (WGS) entry which is preliminary data.</text>
</comment>
<accession>A0A9D7LPF3</accession>
<dbReference type="Proteomes" id="UP000808146">
    <property type="component" value="Unassembled WGS sequence"/>
</dbReference>
<proteinExistence type="predicted"/>
<name>A0A9D7LPF3_9RHOO</name>
<gene>
    <name evidence="1" type="ORF">IPN75_10345</name>
</gene>
<protein>
    <submittedName>
        <fullName evidence="1">Uncharacterized protein</fullName>
    </submittedName>
</protein>
<sequence length="49" mass="5577">MSDPARWPGQRESKHIVIGIVLWQGHLLKNLGGALFATRKVRLKLLLEE</sequence>
<reference evidence="1" key="1">
    <citation type="submission" date="2020-10" db="EMBL/GenBank/DDBJ databases">
        <title>Connecting structure to function with the recovery of over 1000 high-quality activated sludge metagenome-assembled genomes encoding full-length rRNA genes using long-read sequencing.</title>
        <authorList>
            <person name="Singleton C.M."/>
            <person name="Petriglieri F."/>
            <person name="Kristensen J.M."/>
            <person name="Kirkegaard R.H."/>
            <person name="Michaelsen T.Y."/>
            <person name="Andersen M.H."/>
            <person name="Karst S.M."/>
            <person name="Dueholm M.S."/>
            <person name="Nielsen P.H."/>
            <person name="Albertsen M."/>
        </authorList>
    </citation>
    <scope>NUCLEOTIDE SEQUENCE</scope>
    <source>
        <strain evidence="1">OdNE_18-Q3-R46-58_BAT3C.305</strain>
    </source>
</reference>
<evidence type="ECO:0000313" key="2">
    <source>
        <dbReference type="Proteomes" id="UP000808146"/>
    </source>
</evidence>
<dbReference type="EMBL" id="JADKBR010000015">
    <property type="protein sequence ID" value="MBK8890754.1"/>
    <property type="molecule type" value="Genomic_DNA"/>
</dbReference>
<dbReference type="AlphaFoldDB" id="A0A9D7LPF3"/>
<organism evidence="1 2">
    <name type="scientific">Candidatus Dechloromonas phosphorivorans</name>
    <dbReference type="NCBI Taxonomy" id="2899244"/>
    <lineage>
        <taxon>Bacteria</taxon>
        <taxon>Pseudomonadati</taxon>
        <taxon>Pseudomonadota</taxon>
        <taxon>Betaproteobacteria</taxon>
        <taxon>Rhodocyclales</taxon>
        <taxon>Azonexaceae</taxon>
        <taxon>Dechloromonas</taxon>
    </lineage>
</organism>